<dbReference type="PROSITE" id="PS51318">
    <property type="entry name" value="TAT"/>
    <property type="match status" value="1"/>
</dbReference>
<sequence>MRNPIDKEKRRLLKTLAALPLGAGVSMMAGNGRANAATCDDARSLVCIFLAGGADSFNMFVPGGSSYTDYRNSRNELSVAESDLLTVSDAQQGEFGFNAMLPNLERLYSDNRLAVLSNTGTLIQPTTKDDYLGTVALPQSLFAHNTQQKLWQTGAGIVNGSNAFGWGGAISTHAANCNGNIAVAPAFSMSGSTDWLASADTNYVTLNADVAVQRMFGYDNISDWIPPARLSNVGRTLNELVAQGQDSGNPLIMRAIANAVGRASDATASLYTALEANPLPQMQYNGSNKLAKQLHLVARLIASREELGMQKQVFFVMMGGWDTHSDQVERMPDLLEGLNEAIGSFQDTIDGINMANSVTSFTASDFGRTLTSNGNGTDHGWGGHSFVFGGAVDGGRVIGDTPDYSASNNPDDAGEDDGSFAGRLIPKISVNQYAATLSRWMGVSEAELSEALPDLQNFAETDLGFMQS</sequence>
<dbReference type="RefSeq" id="WP_088920521.1">
    <property type="nucleotide sequence ID" value="NZ_CP018632.1"/>
</dbReference>
<dbReference type="InterPro" id="IPR006311">
    <property type="entry name" value="TAT_signal"/>
</dbReference>
<keyword evidence="2" id="KW-0732">Signal</keyword>
<keyword evidence="4" id="KW-1185">Reference proteome</keyword>
<dbReference type="EMBL" id="CP018632">
    <property type="protein sequence ID" value="ASJ75625.1"/>
    <property type="molecule type" value="Genomic_DNA"/>
</dbReference>
<dbReference type="PANTHER" id="PTHR43737">
    <property type="entry name" value="BLL7424 PROTEIN"/>
    <property type="match status" value="1"/>
</dbReference>
<dbReference type="OrthoDB" id="9779968at2"/>
<dbReference type="Pfam" id="PF07394">
    <property type="entry name" value="DUF1501"/>
    <property type="match status" value="1"/>
</dbReference>
<reference evidence="3 4" key="1">
    <citation type="submission" date="2016-12" db="EMBL/GenBank/DDBJ databases">
        <authorList>
            <person name="Song W.-J."/>
            <person name="Kurnit D.M."/>
        </authorList>
    </citation>
    <scope>NUCLEOTIDE SEQUENCE [LARGE SCALE GENOMIC DNA]</scope>
    <source>
        <strain evidence="3 4">IMCC3135</strain>
    </source>
</reference>
<feature type="region of interest" description="Disordered" evidence="1">
    <location>
        <begin position="399"/>
        <end position="420"/>
    </location>
</feature>
<dbReference type="Proteomes" id="UP000250079">
    <property type="component" value="Chromosome"/>
</dbReference>
<evidence type="ECO:0000313" key="3">
    <source>
        <dbReference type="EMBL" id="ASJ75625.1"/>
    </source>
</evidence>
<feature type="signal peptide" evidence="2">
    <location>
        <begin position="1"/>
        <end position="36"/>
    </location>
</feature>
<accession>A0A2Z2NYW5</accession>
<organism evidence="3 4">
    <name type="scientific">Granulosicoccus antarcticus IMCC3135</name>
    <dbReference type="NCBI Taxonomy" id="1192854"/>
    <lineage>
        <taxon>Bacteria</taxon>
        <taxon>Pseudomonadati</taxon>
        <taxon>Pseudomonadota</taxon>
        <taxon>Gammaproteobacteria</taxon>
        <taxon>Chromatiales</taxon>
        <taxon>Granulosicoccaceae</taxon>
        <taxon>Granulosicoccus</taxon>
    </lineage>
</organism>
<dbReference type="InterPro" id="IPR010869">
    <property type="entry name" value="DUF1501"/>
</dbReference>
<name>A0A2Z2NYW5_9GAMM</name>
<dbReference type="PANTHER" id="PTHR43737:SF1">
    <property type="entry name" value="DUF1501 DOMAIN-CONTAINING PROTEIN"/>
    <property type="match status" value="1"/>
</dbReference>
<evidence type="ECO:0008006" key="5">
    <source>
        <dbReference type="Google" id="ProtNLM"/>
    </source>
</evidence>
<feature type="chain" id="PRO_5016339485" description="Tat pathway signal protein" evidence="2">
    <location>
        <begin position="37"/>
        <end position="468"/>
    </location>
</feature>
<dbReference type="AlphaFoldDB" id="A0A2Z2NYW5"/>
<dbReference type="KEGG" id="gai:IMCC3135_27860"/>
<evidence type="ECO:0000256" key="1">
    <source>
        <dbReference type="SAM" id="MobiDB-lite"/>
    </source>
</evidence>
<evidence type="ECO:0000256" key="2">
    <source>
        <dbReference type="SAM" id="SignalP"/>
    </source>
</evidence>
<protein>
    <recommendedName>
        <fullName evidence="5">Tat pathway signal protein</fullName>
    </recommendedName>
</protein>
<gene>
    <name evidence="3" type="ORF">IMCC3135_27860</name>
</gene>
<evidence type="ECO:0000313" key="4">
    <source>
        <dbReference type="Proteomes" id="UP000250079"/>
    </source>
</evidence>
<proteinExistence type="predicted"/>